<dbReference type="SUPFAM" id="SSF58104">
    <property type="entry name" value="Methyl-accepting chemotaxis protein (MCP) signaling domain"/>
    <property type="match status" value="1"/>
</dbReference>
<protein>
    <submittedName>
        <fullName evidence="9">Methyl-accepting chemotaxis protein</fullName>
    </submittedName>
</protein>
<dbReference type="Pfam" id="PF00015">
    <property type="entry name" value="MCPsignal"/>
    <property type="match status" value="1"/>
</dbReference>
<dbReference type="PRINTS" id="PR00260">
    <property type="entry name" value="CHEMTRNSDUCR"/>
</dbReference>
<evidence type="ECO:0000256" key="5">
    <source>
        <dbReference type="PROSITE-ProRule" id="PRU00284"/>
    </source>
</evidence>
<dbReference type="FunFam" id="1.10.287.950:FF:000001">
    <property type="entry name" value="Methyl-accepting chemotaxis sensory transducer"/>
    <property type="match status" value="1"/>
</dbReference>
<dbReference type="Gene3D" id="1.10.287.950">
    <property type="entry name" value="Methyl-accepting chemotaxis protein"/>
    <property type="match status" value="1"/>
</dbReference>
<organism evidence="9 10">
    <name type="scientific">Billgrantia montanilacus</name>
    <dbReference type="NCBI Taxonomy" id="2282305"/>
    <lineage>
        <taxon>Bacteria</taxon>
        <taxon>Pseudomonadati</taxon>
        <taxon>Pseudomonadota</taxon>
        <taxon>Gammaproteobacteria</taxon>
        <taxon>Oceanospirillales</taxon>
        <taxon>Halomonadaceae</taxon>
        <taxon>Billgrantia</taxon>
    </lineage>
</organism>
<feature type="region of interest" description="Disordered" evidence="6">
    <location>
        <begin position="328"/>
        <end position="349"/>
    </location>
</feature>
<comment type="caution">
    <text evidence="9">The sequence shown here is derived from an EMBL/GenBank/DDBJ whole genome shotgun (WGS) entry which is preliminary data.</text>
</comment>
<dbReference type="EMBL" id="QPII01000002">
    <property type="protein sequence ID" value="RCV91141.1"/>
    <property type="molecule type" value="Genomic_DNA"/>
</dbReference>
<reference evidence="9 10" key="1">
    <citation type="submission" date="2018-07" db="EMBL/GenBank/DDBJ databases">
        <title>Halomonas montanilacus sp. nov., isolated from Lake Pengyan on Tibetan Plateau.</title>
        <authorList>
            <person name="Lu H."/>
            <person name="Xing P."/>
            <person name="Wu Q."/>
        </authorList>
    </citation>
    <scope>NUCLEOTIDE SEQUENCE [LARGE SCALE GENOMIC DNA]</scope>
    <source>
        <strain evidence="9 10">PYC7W</strain>
    </source>
</reference>
<dbReference type="Proteomes" id="UP000252405">
    <property type="component" value="Unassembled WGS sequence"/>
</dbReference>
<evidence type="ECO:0000256" key="2">
    <source>
        <dbReference type="ARBA" id="ARBA00022481"/>
    </source>
</evidence>
<dbReference type="PANTHER" id="PTHR43531:SF14">
    <property type="entry name" value="METHYL-ACCEPTING CHEMOTAXIS PROTEIN I-RELATED"/>
    <property type="match status" value="1"/>
</dbReference>
<proteinExistence type="inferred from homology"/>
<comment type="subcellular location">
    <subcellularLocation>
        <location evidence="1">Membrane</location>
    </subcellularLocation>
</comment>
<dbReference type="PROSITE" id="PS50111">
    <property type="entry name" value="CHEMOTAXIS_TRANSDUC_2"/>
    <property type="match status" value="1"/>
</dbReference>
<evidence type="ECO:0000256" key="4">
    <source>
        <dbReference type="ARBA" id="ARBA00029447"/>
    </source>
</evidence>
<keyword evidence="3 5" id="KW-0807">Transducer</keyword>
<evidence type="ECO:0000313" key="10">
    <source>
        <dbReference type="Proteomes" id="UP000252405"/>
    </source>
</evidence>
<dbReference type="GO" id="GO:0005886">
    <property type="term" value="C:plasma membrane"/>
    <property type="evidence" value="ECO:0007669"/>
    <property type="project" value="TreeGrafter"/>
</dbReference>
<comment type="similarity">
    <text evidence="4">Belongs to the methyl-accepting chemotaxis (MCP) protein family.</text>
</comment>
<evidence type="ECO:0000256" key="1">
    <source>
        <dbReference type="ARBA" id="ARBA00004370"/>
    </source>
</evidence>
<evidence type="ECO:0000256" key="6">
    <source>
        <dbReference type="SAM" id="MobiDB-lite"/>
    </source>
</evidence>
<sequence length="577" mass="61433">MSSLMARFSRLGIRSRLASGFSAVLVLIVALTLIGISQVNRIDRGLTTINDINGAKLRHAIDWRGSVHDRAILLRDMTLVTSDADLAALQADYRVLAENYERATGGLSDVMSAAPDSVTARERTLLDAIESQAAATQALTADVMAQRQDGNLLAARQQLLAAAGPAFFAWLDEINGFIDYQESNSAADTAVARDTAEGFQILMLGLCLAALLIGGIIAYLLSRQLLRELGAEPHEVKAFAEAIGRGELTTSGRLRQNDDRSIMASQMNMARQLQGIVAQVRAAADAVATNSEQIAEGNNDLASRTQQQASALTQTASAMEELNGTVSQNSANAEQASHEAEGASVTARRGGAAVQQVAETMNDLDRSSSEIASIISTIDNIAFQTNILALNASVEAARAGEHGRGFAVVAAEVRKLAQNSANAAREINELITSNVERVKHGNARAADASQATEEIIEAIGRVSQIMQEISQASAEQRTGVQEAGKAVYEMDQVTQQNAILVNQSASSAANLSQHAQQLINAMSAFHLPQGSAAANRPSSSMGTTYSDWLTLDDPQPTRSRSPKGIVGQRLQPEWENF</sequence>
<keyword evidence="7" id="KW-0812">Transmembrane</keyword>
<keyword evidence="10" id="KW-1185">Reference proteome</keyword>
<feature type="compositionally biased region" description="Polar residues" evidence="6">
    <location>
        <begin position="536"/>
        <end position="547"/>
    </location>
</feature>
<dbReference type="InterPro" id="IPR024478">
    <property type="entry name" value="HlyB_4HB_MCP"/>
</dbReference>
<keyword evidence="7" id="KW-0472">Membrane</keyword>
<dbReference type="AlphaFoldDB" id="A0A368U2U0"/>
<feature type="transmembrane region" description="Helical" evidence="7">
    <location>
        <begin position="201"/>
        <end position="221"/>
    </location>
</feature>
<evidence type="ECO:0000256" key="3">
    <source>
        <dbReference type="ARBA" id="ARBA00023224"/>
    </source>
</evidence>
<gene>
    <name evidence="9" type="ORF">DU505_04435</name>
</gene>
<evidence type="ECO:0000259" key="8">
    <source>
        <dbReference type="PROSITE" id="PS50111"/>
    </source>
</evidence>
<dbReference type="RefSeq" id="WP_114477781.1">
    <property type="nucleotide sequence ID" value="NZ_QPII01000002.1"/>
</dbReference>
<dbReference type="Pfam" id="PF12729">
    <property type="entry name" value="4HB_MCP_1"/>
    <property type="match status" value="1"/>
</dbReference>
<dbReference type="OrthoDB" id="2489132at2"/>
<dbReference type="SMART" id="SM00283">
    <property type="entry name" value="MA"/>
    <property type="match status" value="1"/>
</dbReference>
<name>A0A368U2U0_9GAMM</name>
<feature type="domain" description="Methyl-accepting transducer" evidence="8">
    <location>
        <begin position="283"/>
        <end position="512"/>
    </location>
</feature>
<evidence type="ECO:0000256" key="7">
    <source>
        <dbReference type="SAM" id="Phobius"/>
    </source>
</evidence>
<accession>A0A368U2U0</accession>
<keyword evidence="2" id="KW-0488">Methylation</keyword>
<dbReference type="InterPro" id="IPR051310">
    <property type="entry name" value="MCP_chemotaxis"/>
</dbReference>
<dbReference type="InterPro" id="IPR004089">
    <property type="entry name" value="MCPsignal_dom"/>
</dbReference>
<dbReference type="PANTHER" id="PTHR43531">
    <property type="entry name" value="PROTEIN ICFG"/>
    <property type="match status" value="1"/>
</dbReference>
<dbReference type="GO" id="GO:0006935">
    <property type="term" value="P:chemotaxis"/>
    <property type="evidence" value="ECO:0007669"/>
    <property type="project" value="InterPro"/>
</dbReference>
<feature type="region of interest" description="Disordered" evidence="6">
    <location>
        <begin position="530"/>
        <end position="577"/>
    </location>
</feature>
<dbReference type="GO" id="GO:0004888">
    <property type="term" value="F:transmembrane signaling receptor activity"/>
    <property type="evidence" value="ECO:0007669"/>
    <property type="project" value="InterPro"/>
</dbReference>
<dbReference type="GO" id="GO:0007165">
    <property type="term" value="P:signal transduction"/>
    <property type="evidence" value="ECO:0007669"/>
    <property type="project" value="UniProtKB-KW"/>
</dbReference>
<evidence type="ECO:0000313" key="9">
    <source>
        <dbReference type="EMBL" id="RCV91141.1"/>
    </source>
</evidence>
<keyword evidence="7" id="KW-1133">Transmembrane helix</keyword>
<dbReference type="InterPro" id="IPR004090">
    <property type="entry name" value="Chemotax_Me-accpt_rcpt"/>
</dbReference>